<evidence type="ECO:0000256" key="1">
    <source>
        <dbReference type="ARBA" id="ARBA00009660"/>
    </source>
</evidence>
<evidence type="ECO:0000313" key="9">
    <source>
        <dbReference type="Proteomes" id="UP000199025"/>
    </source>
</evidence>
<gene>
    <name evidence="8" type="ORF">SAMN05421835_10413</name>
</gene>
<feature type="binding site" description="proximal binding residue" evidence="7">
    <location>
        <position position="70"/>
    </location>
    <ligand>
        <name>heme</name>
        <dbReference type="ChEBI" id="CHEBI:30413"/>
    </ligand>
    <ligandPart>
        <name>Fe</name>
        <dbReference type="ChEBI" id="CHEBI:18248"/>
    </ligandPart>
</feature>
<dbReference type="Proteomes" id="UP000199025">
    <property type="component" value="Unassembled WGS sequence"/>
</dbReference>
<evidence type="ECO:0000313" key="8">
    <source>
        <dbReference type="EMBL" id="SFJ24074.1"/>
    </source>
</evidence>
<keyword evidence="6" id="KW-0561">Oxygen transport</keyword>
<dbReference type="CDD" id="cd00454">
    <property type="entry name" value="TrHb1_N"/>
    <property type="match status" value="1"/>
</dbReference>
<dbReference type="GO" id="GO:0005344">
    <property type="term" value="F:oxygen carrier activity"/>
    <property type="evidence" value="ECO:0007669"/>
    <property type="project" value="UniProtKB-UniRule"/>
</dbReference>
<keyword evidence="9" id="KW-1185">Reference proteome</keyword>
<dbReference type="InterPro" id="IPR001486">
    <property type="entry name" value="Hemoglobin_trunc"/>
</dbReference>
<dbReference type="GO" id="GO:0019825">
    <property type="term" value="F:oxygen binding"/>
    <property type="evidence" value="ECO:0007669"/>
    <property type="project" value="InterPro"/>
</dbReference>
<keyword evidence="5 6" id="KW-0408">Iron</keyword>
<evidence type="ECO:0000256" key="2">
    <source>
        <dbReference type="ARBA" id="ARBA00022448"/>
    </source>
</evidence>
<name>A0A1I3PQL2_9PSEU</name>
<dbReference type="GO" id="GO:0020037">
    <property type="term" value="F:heme binding"/>
    <property type="evidence" value="ECO:0007669"/>
    <property type="project" value="InterPro"/>
</dbReference>
<keyword evidence="4 6" id="KW-0479">Metal-binding</keyword>
<dbReference type="AlphaFoldDB" id="A0A1I3PQL2"/>
<dbReference type="EMBL" id="FORP01000004">
    <property type="protein sequence ID" value="SFJ24074.1"/>
    <property type="molecule type" value="Genomic_DNA"/>
</dbReference>
<evidence type="ECO:0000256" key="6">
    <source>
        <dbReference type="PIRNR" id="PIRNR002030"/>
    </source>
</evidence>
<dbReference type="STRING" id="115433.SAMN05421835_10413"/>
<sequence>MSSIYEQIGGEEALSAVVEDFYDRVLADPELRVFFAGANLNRLKGRQVEFFSGALGGPDHYEGLSMKEAHRGRGIGQDHFDRVATLLAASLRDAGVPPELVDRILAAVAPLATDIVSPAAAPTPRG</sequence>
<evidence type="ECO:0000256" key="5">
    <source>
        <dbReference type="ARBA" id="ARBA00023004"/>
    </source>
</evidence>
<reference evidence="8 9" key="1">
    <citation type="submission" date="2016-10" db="EMBL/GenBank/DDBJ databases">
        <authorList>
            <person name="de Groot N.N."/>
        </authorList>
    </citation>
    <scope>NUCLEOTIDE SEQUENCE [LARGE SCALE GENOMIC DNA]</scope>
    <source>
        <strain evidence="8 9">DSM 44468</strain>
    </source>
</reference>
<dbReference type="SUPFAM" id="SSF46458">
    <property type="entry name" value="Globin-like"/>
    <property type="match status" value="1"/>
</dbReference>
<comment type="cofactor">
    <cofactor evidence="7">
        <name>heme</name>
        <dbReference type="ChEBI" id="CHEBI:30413"/>
    </cofactor>
    <text evidence="7">Binds 1 heme group per subunit.</text>
</comment>
<protein>
    <recommendedName>
        <fullName evidence="6">Group 1 truncated hemoglobin</fullName>
    </recommendedName>
</protein>
<dbReference type="InterPro" id="IPR009050">
    <property type="entry name" value="Globin-like_sf"/>
</dbReference>
<dbReference type="RefSeq" id="WP_091505238.1">
    <property type="nucleotide sequence ID" value="NZ_FORP01000004.1"/>
</dbReference>
<proteinExistence type="inferred from homology"/>
<evidence type="ECO:0000256" key="7">
    <source>
        <dbReference type="PIRSR" id="PIRSR002030-1"/>
    </source>
</evidence>
<evidence type="ECO:0000256" key="3">
    <source>
        <dbReference type="ARBA" id="ARBA00022617"/>
    </source>
</evidence>
<dbReference type="OrthoDB" id="9798157at2"/>
<dbReference type="Gene3D" id="1.10.490.10">
    <property type="entry name" value="Globins"/>
    <property type="match status" value="1"/>
</dbReference>
<dbReference type="InterPro" id="IPR016339">
    <property type="entry name" value="Hemoglobin_trunc_I"/>
</dbReference>
<keyword evidence="3 6" id="KW-0349">Heme</keyword>
<dbReference type="InterPro" id="IPR012292">
    <property type="entry name" value="Globin/Proto"/>
</dbReference>
<dbReference type="PIRSF" id="PIRSF002030">
    <property type="entry name" value="Globin_Protozoa/Cyanobacteria"/>
    <property type="match status" value="1"/>
</dbReference>
<keyword evidence="2 6" id="KW-0813">Transport</keyword>
<comment type="similarity">
    <text evidence="1 6">Belongs to the truncated hemoglobin family. Group I subfamily.</text>
</comment>
<evidence type="ECO:0000256" key="4">
    <source>
        <dbReference type="ARBA" id="ARBA00022723"/>
    </source>
</evidence>
<dbReference type="GO" id="GO:0046872">
    <property type="term" value="F:metal ion binding"/>
    <property type="evidence" value="ECO:0007669"/>
    <property type="project" value="UniProtKB-UniRule"/>
</dbReference>
<accession>A0A1I3PQL2</accession>
<organism evidence="8 9">
    <name type="scientific">Amycolatopsis sacchari</name>
    <dbReference type="NCBI Taxonomy" id="115433"/>
    <lineage>
        <taxon>Bacteria</taxon>
        <taxon>Bacillati</taxon>
        <taxon>Actinomycetota</taxon>
        <taxon>Actinomycetes</taxon>
        <taxon>Pseudonocardiales</taxon>
        <taxon>Pseudonocardiaceae</taxon>
        <taxon>Amycolatopsis</taxon>
    </lineage>
</organism>
<dbReference type="Pfam" id="PF01152">
    <property type="entry name" value="Bac_globin"/>
    <property type="match status" value="1"/>
</dbReference>